<reference evidence="2 3" key="1">
    <citation type="journal article" date="2013" name="Curr. Biol.">
        <title>The Genome of the Foraminiferan Reticulomyxa filosa.</title>
        <authorList>
            <person name="Glockner G."/>
            <person name="Hulsmann N."/>
            <person name="Schleicher M."/>
            <person name="Noegel A.A."/>
            <person name="Eichinger L."/>
            <person name="Gallinger C."/>
            <person name="Pawlowski J."/>
            <person name="Sierra R."/>
            <person name="Euteneuer U."/>
            <person name="Pillet L."/>
            <person name="Moustafa A."/>
            <person name="Platzer M."/>
            <person name="Groth M."/>
            <person name="Szafranski K."/>
            <person name="Schliwa M."/>
        </authorList>
    </citation>
    <scope>NUCLEOTIDE SEQUENCE [LARGE SCALE GENOMIC DNA]</scope>
</reference>
<keyword evidence="1" id="KW-1133">Transmembrane helix</keyword>
<dbReference type="AlphaFoldDB" id="X6N0J6"/>
<dbReference type="Proteomes" id="UP000023152">
    <property type="component" value="Unassembled WGS sequence"/>
</dbReference>
<gene>
    <name evidence="2" type="ORF">RFI_18403</name>
</gene>
<feature type="non-terminal residue" evidence="2">
    <location>
        <position position="1"/>
    </location>
</feature>
<accession>X6N0J6</accession>
<proteinExistence type="predicted"/>
<keyword evidence="3" id="KW-1185">Reference proteome</keyword>
<feature type="transmembrane region" description="Helical" evidence="1">
    <location>
        <begin position="320"/>
        <end position="341"/>
    </location>
</feature>
<evidence type="ECO:0000256" key="1">
    <source>
        <dbReference type="SAM" id="Phobius"/>
    </source>
</evidence>
<sequence>DCDYSKLAHYFEFAHIYYKNSAFPKKKKRKLINTFDSESIFYNFFLSLFCSNMKSSLVYAIILVALYVLNVLYVVASANNVARDNSNEKGQKSLNNQDNMCISWNMLANHSLSQMWTCVQHPRGHTNVRKSSVQILNNESLHKSIRVLISIPNHQQIQSNENKYIKMSTMNISTCTSGILSKSYSLTYKSISQRLDLKYIFLNQKHSVFASTVVIVMTSIPASNGVCKWVGANRAFDKLFVTNCSSTTLVRTPNLAINNICSRSNSAFPLYRARIKKKLPFQIYTKSSAYIQAIVVNTRKFVMHQQFAIRQVIALSARNIFGTLFDALMLGSFFFFYYFFFKTTNKKNFDRSYDVAQKIKYGRHGQN</sequence>
<name>X6N0J6_RETFI</name>
<organism evidence="2 3">
    <name type="scientific">Reticulomyxa filosa</name>
    <dbReference type="NCBI Taxonomy" id="46433"/>
    <lineage>
        <taxon>Eukaryota</taxon>
        <taxon>Sar</taxon>
        <taxon>Rhizaria</taxon>
        <taxon>Retaria</taxon>
        <taxon>Foraminifera</taxon>
        <taxon>Monothalamids</taxon>
        <taxon>Reticulomyxidae</taxon>
        <taxon>Reticulomyxa</taxon>
    </lineage>
</organism>
<evidence type="ECO:0000313" key="3">
    <source>
        <dbReference type="Proteomes" id="UP000023152"/>
    </source>
</evidence>
<keyword evidence="1" id="KW-0472">Membrane</keyword>
<dbReference type="EMBL" id="ASPP01014333">
    <property type="protein sequence ID" value="ETO18842.1"/>
    <property type="molecule type" value="Genomic_DNA"/>
</dbReference>
<evidence type="ECO:0000313" key="2">
    <source>
        <dbReference type="EMBL" id="ETO18842.1"/>
    </source>
</evidence>
<keyword evidence="1" id="KW-0812">Transmembrane</keyword>
<protein>
    <submittedName>
        <fullName evidence="2">Uncharacterized protein</fullName>
    </submittedName>
</protein>
<comment type="caution">
    <text evidence="2">The sequence shown here is derived from an EMBL/GenBank/DDBJ whole genome shotgun (WGS) entry which is preliminary data.</text>
</comment>
<feature type="transmembrane region" description="Helical" evidence="1">
    <location>
        <begin position="57"/>
        <end position="76"/>
    </location>
</feature>